<dbReference type="PANTHER" id="PTHR23389">
    <property type="entry name" value="CHROMOSOME TRANSMISSION FIDELITY FACTOR 18"/>
    <property type="match status" value="1"/>
</dbReference>
<proteinExistence type="predicted"/>
<feature type="compositionally biased region" description="Polar residues" evidence="1">
    <location>
        <begin position="46"/>
        <end position="62"/>
    </location>
</feature>
<reference evidence="2 3" key="1">
    <citation type="journal article" date="2015" name="Genome Biol. Evol.">
        <title>Phylogenomic analyses indicate that early fungi evolved digesting cell walls of algal ancestors of land plants.</title>
        <authorList>
            <person name="Chang Y."/>
            <person name="Wang S."/>
            <person name="Sekimoto S."/>
            <person name="Aerts A.L."/>
            <person name="Choi C."/>
            <person name="Clum A."/>
            <person name="LaButti K.M."/>
            <person name="Lindquist E.A."/>
            <person name="Yee Ngan C."/>
            <person name="Ohm R.A."/>
            <person name="Salamov A.A."/>
            <person name="Grigoriev I.V."/>
            <person name="Spatafora J.W."/>
            <person name="Berbee M.L."/>
        </authorList>
    </citation>
    <scope>NUCLEOTIDE SEQUENCE [LARGE SCALE GENOMIC DNA]</scope>
    <source>
        <strain evidence="2 3">JEL478</strain>
    </source>
</reference>
<dbReference type="GO" id="GO:0005634">
    <property type="term" value="C:nucleus"/>
    <property type="evidence" value="ECO:0007669"/>
    <property type="project" value="TreeGrafter"/>
</dbReference>
<keyword evidence="3" id="KW-1185">Reference proteome</keyword>
<dbReference type="Proteomes" id="UP000070544">
    <property type="component" value="Unassembled WGS sequence"/>
</dbReference>
<dbReference type="EMBL" id="KQ965741">
    <property type="protein sequence ID" value="KXS18731.1"/>
    <property type="molecule type" value="Genomic_DNA"/>
</dbReference>
<gene>
    <name evidence="2" type="ORF">M427DRAFT_198468</name>
</gene>
<accession>A0A139APP8</accession>
<feature type="compositionally biased region" description="Low complexity" evidence="1">
    <location>
        <begin position="576"/>
        <end position="585"/>
    </location>
</feature>
<protein>
    <recommendedName>
        <fullName evidence="4">ATPase AAA-type core domain-containing protein</fullName>
    </recommendedName>
</protein>
<evidence type="ECO:0008006" key="4">
    <source>
        <dbReference type="Google" id="ProtNLM"/>
    </source>
</evidence>
<dbReference type="PANTHER" id="PTHR23389:SF21">
    <property type="entry name" value="ATPASE FAMILY AAA DOMAIN-CONTAINING PROTEIN 5"/>
    <property type="match status" value="1"/>
</dbReference>
<feature type="region of interest" description="Disordered" evidence="1">
    <location>
        <begin position="102"/>
        <end position="134"/>
    </location>
</feature>
<dbReference type="InterPro" id="IPR027417">
    <property type="entry name" value="P-loop_NTPase"/>
</dbReference>
<dbReference type="SUPFAM" id="SSF52540">
    <property type="entry name" value="P-loop containing nucleoside triphosphate hydrolases"/>
    <property type="match status" value="1"/>
</dbReference>
<evidence type="ECO:0000256" key="1">
    <source>
        <dbReference type="SAM" id="MobiDB-lite"/>
    </source>
</evidence>
<evidence type="ECO:0000313" key="2">
    <source>
        <dbReference type="EMBL" id="KXS18731.1"/>
    </source>
</evidence>
<feature type="region of interest" description="Disordered" evidence="1">
    <location>
        <begin position="561"/>
        <end position="590"/>
    </location>
</feature>
<feature type="region of interest" description="Disordered" evidence="1">
    <location>
        <begin position="890"/>
        <end position="922"/>
    </location>
</feature>
<dbReference type="OrthoDB" id="9996895at2759"/>
<feature type="compositionally biased region" description="Basic and acidic residues" evidence="1">
    <location>
        <begin position="713"/>
        <end position="732"/>
    </location>
</feature>
<feature type="region of interest" description="Disordered" evidence="1">
    <location>
        <begin position="660"/>
        <end position="749"/>
    </location>
</feature>
<feature type="region of interest" description="Disordered" evidence="1">
    <location>
        <begin position="1"/>
        <end position="63"/>
    </location>
</feature>
<dbReference type="GO" id="GO:0003677">
    <property type="term" value="F:DNA binding"/>
    <property type="evidence" value="ECO:0007669"/>
    <property type="project" value="TreeGrafter"/>
</dbReference>
<feature type="compositionally biased region" description="Acidic residues" evidence="1">
    <location>
        <begin position="669"/>
        <end position="678"/>
    </location>
</feature>
<evidence type="ECO:0000313" key="3">
    <source>
        <dbReference type="Proteomes" id="UP000070544"/>
    </source>
</evidence>
<name>A0A139APP8_GONPJ</name>
<feature type="compositionally biased region" description="Basic and acidic residues" evidence="1">
    <location>
        <begin position="22"/>
        <end position="33"/>
    </location>
</feature>
<organism evidence="2 3">
    <name type="scientific">Gonapodya prolifera (strain JEL478)</name>
    <name type="common">Monoblepharis prolifera</name>
    <dbReference type="NCBI Taxonomy" id="1344416"/>
    <lineage>
        <taxon>Eukaryota</taxon>
        <taxon>Fungi</taxon>
        <taxon>Fungi incertae sedis</taxon>
        <taxon>Chytridiomycota</taxon>
        <taxon>Chytridiomycota incertae sedis</taxon>
        <taxon>Monoblepharidomycetes</taxon>
        <taxon>Monoblepharidales</taxon>
        <taxon>Gonapodyaceae</taxon>
        <taxon>Gonapodya</taxon>
    </lineage>
</organism>
<dbReference type="Gene3D" id="3.40.50.300">
    <property type="entry name" value="P-loop containing nucleotide triphosphate hydrolases"/>
    <property type="match status" value="2"/>
</dbReference>
<feature type="region of interest" description="Disordered" evidence="1">
    <location>
        <begin position="411"/>
        <end position="453"/>
    </location>
</feature>
<feature type="region of interest" description="Disordered" evidence="1">
    <location>
        <begin position="986"/>
        <end position="1005"/>
    </location>
</feature>
<sequence length="1356" mass="148822">MEATPEGSSEEPQESSKVPNSDTHESQSTKVDPEPILVPDSPHRVSVSTVDVSGSREQTKQTIELDALPDVVFAPMEAGPPSISDVSCTPPELLEALPISLDEPEQTMSTTSGPRRSTRRTFKHQPAAPTSSGMGLAVKLAPGIPAPVKSVDLTTTPDFFLTPAQRAQKVAMLEGQAREAAIQSQARRAREEVERRDAEAKRHAEAMGNRGVAVNRFFEMIKRKTEEAVESRDGERDRAIELGTLEAGWPGPGAVHIGRQEDQPVGGVWKSHHVLGPFCVASQGRVSTSQTVSMHRNFPYADLKLDAPPHQNVVSETLLVDLKTMLTRLASCYSAESLNHPACVRLLSLLVRPHPSTHEPAAELFCEKYAPNDTSEVLANADLACEVTAWLERWKVAGPAEAERRAAAAAIAAQQANKRGRRRRAPRDSDDDDFVLSDGSKGDEDLTHSLPTLSDPTTSTLLLIGPTGSCKTALVRVAATTEGYEVLEMAPNERRSRPDVLGVVGSVTTTHVVRGANGQTSESSKARKKGPLQMVWRTAEISGSNESHAGTLTKVRKSRLVIDDNDDNTEAEPKKPATAPTASAPILTEDVTSSDTFIVIDEEEYDEDGTMVEGSMNFESGPVLNVCSAPVEPLPDVSIPSNDGPNISHTDANISSGLERFTNSHKSDDEVDNSEDSDFQPVQRRTINKPIKASTDSQKRRRGRPPGSGSSTRDMERERSKKAEINNSEEKNVPMSTSKPSAENAPKNAPAQAVIAFEQADMVFREDRDFWKTIADLAAESKRPIVMMANDWSLPTRLPSSLSPFLVVRETKRPPIEELAPYLQLVALAEGKWVRPSQVGKIALESKGDIAKALASLEFECKGAPRILIQSSGDVVEDLAILKRNGQSLKRSRLQQDDADDAPNDVMNGSKRPRGNDSTQSTLTFGAPSVAVPLDGEAARSNGTPILNDLGHQGVIVDVLRRKWSHKIPTDLLDLVEYSKELFTTNSDVKPESEESSSSLCRSGQEGVTVPTKDAVLFGLPARLEPEAVDVSIDFNGPNHESSLGSIEAAVLPNSNLPASTRLSRTVGETDDSLEFNPRRIPETVEALTAYADFVDSVCSVEIVFDDAWDTFMIEEPDVIEDSQRISEIESAGSADEPRFQTMMPKPSDFDMRHQKYRQCFAGELDASGWLEELVDGVRNHLRSTLESIVQRFNVRRPLDLSIAPHSVVSSGVGYGVDEKCIGSLLFDDLDSDRLHFRFTAPYSLMQFTKLQTRIVHPTSLFLFYRPIVQGILSDEITRLQDEITRSQRVNSGDGDQKGTRSMRLITRKVYRHFGWCDQADCENIVADLTRIRCPESLERDRQHRFLDTLTRSQLY</sequence>
<dbReference type="STRING" id="1344416.A0A139APP8"/>